<dbReference type="AlphaFoldDB" id="A0A1A6AKV9"/>
<sequence>MSKVIKLDEFKRCNYNNKLISDMKNERENTNITINKDKVEIYEKDIFFDDDDFISKFYSKEM</sequence>
<keyword evidence="2" id="KW-1185">Reference proteome</keyword>
<dbReference type="RefSeq" id="WP_065079446.1">
    <property type="nucleotide sequence ID" value="NZ_LROS01000055.1"/>
</dbReference>
<accession>A0A1A6AKV9</accession>
<protein>
    <submittedName>
        <fullName evidence="1">Uncharacterized protein</fullName>
    </submittedName>
</protein>
<proteinExistence type="predicted"/>
<dbReference type="Proteomes" id="UP000093954">
    <property type="component" value="Unassembled WGS sequence"/>
</dbReference>
<comment type="caution">
    <text evidence="1">The sequence shown here is derived from an EMBL/GenBank/DDBJ whole genome shotgun (WGS) entry which is preliminary data.</text>
</comment>
<name>A0A1A6AKV9_9CLOT</name>
<evidence type="ECO:0000313" key="1">
    <source>
        <dbReference type="EMBL" id="OBR90720.1"/>
    </source>
</evidence>
<organism evidence="1 2">
    <name type="scientific">Clostridium ragsdalei P11</name>
    <dbReference type="NCBI Taxonomy" id="1353534"/>
    <lineage>
        <taxon>Bacteria</taxon>
        <taxon>Bacillati</taxon>
        <taxon>Bacillota</taxon>
        <taxon>Clostridia</taxon>
        <taxon>Eubacteriales</taxon>
        <taxon>Clostridiaceae</taxon>
        <taxon>Clostridium</taxon>
    </lineage>
</organism>
<dbReference type="PATRIC" id="fig|1353534.3.peg.3429"/>
<reference evidence="1 2" key="1">
    <citation type="journal article" date="2012" name="Front. Microbiol.">
        <title>Draft Genome Sequence of the Virulent Strain 01-B526 of the Fish Pathogen Aeromonas salmonicida.</title>
        <authorList>
            <person name="Charette S.J."/>
            <person name="Brochu F."/>
            <person name="Boyle B."/>
            <person name="Filion G."/>
            <person name="Tanaka K.H."/>
            <person name="Derome N."/>
        </authorList>
    </citation>
    <scope>NUCLEOTIDE SEQUENCE [LARGE SCALE GENOMIC DNA]</scope>
    <source>
        <strain evidence="1 2">P11</strain>
    </source>
</reference>
<evidence type="ECO:0000313" key="2">
    <source>
        <dbReference type="Proteomes" id="UP000093954"/>
    </source>
</evidence>
<dbReference type="EMBL" id="LROS01000055">
    <property type="protein sequence ID" value="OBR90720.1"/>
    <property type="molecule type" value="Genomic_DNA"/>
</dbReference>
<gene>
    <name evidence="1" type="ORF">CLRAG_33680</name>
</gene>